<protein>
    <submittedName>
        <fullName evidence="1">Molybdenum ABC transporter ATP-binding protein</fullName>
    </submittedName>
</protein>
<dbReference type="AlphaFoldDB" id="A0A437SU65"/>
<dbReference type="Proteomes" id="UP000288291">
    <property type="component" value="Unassembled WGS sequence"/>
</dbReference>
<keyword evidence="2" id="KW-1185">Reference proteome</keyword>
<proteinExistence type="predicted"/>
<dbReference type="RefSeq" id="WP_127796303.1">
    <property type="nucleotide sequence ID" value="NZ_ML136886.1"/>
</dbReference>
<dbReference type="EMBL" id="RXIA01000018">
    <property type="protein sequence ID" value="RVU70479.1"/>
    <property type="molecule type" value="Genomic_DNA"/>
</dbReference>
<comment type="caution">
    <text evidence="1">The sequence shown here is derived from an EMBL/GenBank/DDBJ whole genome shotgun (WGS) entry which is preliminary data.</text>
</comment>
<evidence type="ECO:0000313" key="2">
    <source>
        <dbReference type="Proteomes" id="UP000288291"/>
    </source>
</evidence>
<reference evidence="1 2" key="1">
    <citation type="submission" date="2018-12" db="EMBL/GenBank/DDBJ databases">
        <authorList>
            <person name="Meng J."/>
        </authorList>
    </citation>
    <scope>NUCLEOTIDE SEQUENCE [LARGE SCALE GENOMIC DNA]</scope>
    <source>
        <strain evidence="1 2">HT111-2</strain>
    </source>
</reference>
<name>A0A437SU65_9LACO</name>
<sequence length="652" mass="75452">MKRKKLKQLLHQRREVKRAQEPEINDKQDDQLQINYVKTSELTRENETAQFNKVRRKNVKEVLNKLKHPFSQHIRLKPYYEADDWLHWIGVLSDLTLPNAADNLNGDILIDKLTTGDFKELLDYHVWLNLENVKYIKAKKQKLGIGDLIEGKSKILRYGQNKYGLGTTIIRRAGIYKGEDRPETLVGNYDRQDDWVLEIDNSSASERAWAEYQETKSLTAFEQEPGHVETRYQPSRYQRYRERLEEVQRHSSDSVLPLVPSTLNKYHAEVDQIHAAKSKTVSYRIPQLQLKNVVNEHHRLVAAKVVLPYTQEMKKMGELLPNDEVTFESKSNPDSNYLFGTIEKFNLVTAHEYHPLPEFPNTFLGYLMWKTPSEGSDPSLVMNYQNWALARGIHVKEIKKEIEEIKPERLLTEHELAIRFGVTDGIITSAYEQGVITPAKEEDGRKYDLTAWKTLMELLAAQDPHSILTVKKDLNVYSEDDFVQTFKLSLDEVRNQIKAANYLPLNGFHYKVNLYGPKVYQMFKAAKAVKQALPKKSEVLVKREIPRDKDVKIAFLERPKEVKSLPAPQKRSVTKTTVKQTQVEKKTTVTLEIETFDGSFLIDEFSSLEEADQVIEASARDKYRNHFLHVIAAESGEKVIISTKAITSFKVR</sequence>
<gene>
    <name evidence="1" type="ORF">EJK17_07240</name>
</gene>
<dbReference type="GO" id="GO:0005524">
    <property type="term" value="F:ATP binding"/>
    <property type="evidence" value="ECO:0007669"/>
    <property type="project" value="UniProtKB-KW"/>
</dbReference>
<accession>A0A437SU65</accession>
<keyword evidence="1" id="KW-0547">Nucleotide-binding</keyword>
<keyword evidence="1" id="KW-0067">ATP-binding</keyword>
<organism evidence="1 2">
    <name type="scientific">Lactobacillus xujianguonis</name>
    <dbReference type="NCBI Taxonomy" id="2495899"/>
    <lineage>
        <taxon>Bacteria</taxon>
        <taxon>Bacillati</taxon>
        <taxon>Bacillota</taxon>
        <taxon>Bacilli</taxon>
        <taxon>Lactobacillales</taxon>
        <taxon>Lactobacillaceae</taxon>
        <taxon>Lactobacillus</taxon>
    </lineage>
</organism>
<evidence type="ECO:0000313" key="1">
    <source>
        <dbReference type="EMBL" id="RVU70479.1"/>
    </source>
</evidence>